<dbReference type="Proteomes" id="UP001172083">
    <property type="component" value="Unassembled WGS sequence"/>
</dbReference>
<name>A0ABT8L4V3_9BACT</name>
<sequence>MKKPLFSLLLLLLSHLVLGQNNVFIGQYFKIMPAFAPGLTGANNFLDIKTGARNQWADVEEAPKTQFFSANGTIRPGGNAYKHNSHQVNDPSPYVEKPVKIGLGGYVINDQVGGFKQTEGLISTAVHVNIHKDINLSLGVSGGLNHTRLDVDYLTVRDPNDQTYNDYLASGFQRNSLKLLFGLSAYSDQFYFSYALMNLYPSRDDRAVHDRQIAHHIIGGYSYALDSQFEVIPNFHARKTDQQKLLLDMGTRIRYQRNAYIGISYRTNQYFVSMLGFTVNDLLDLGYSFEWAAANSSLPNLGGHEIVLGLRLFNHGKYVPMW</sequence>
<organism evidence="1 2">
    <name type="scientific">Agaribacillus aureus</name>
    <dbReference type="NCBI Taxonomy" id="3051825"/>
    <lineage>
        <taxon>Bacteria</taxon>
        <taxon>Pseudomonadati</taxon>
        <taxon>Bacteroidota</taxon>
        <taxon>Cytophagia</taxon>
        <taxon>Cytophagales</taxon>
        <taxon>Splendidivirgaceae</taxon>
        <taxon>Agaribacillus</taxon>
    </lineage>
</organism>
<dbReference type="Pfam" id="PF11751">
    <property type="entry name" value="PorP_SprF"/>
    <property type="match status" value="1"/>
</dbReference>
<dbReference type="RefSeq" id="WP_346758099.1">
    <property type="nucleotide sequence ID" value="NZ_JAUJEB010000001.1"/>
</dbReference>
<comment type="caution">
    <text evidence="1">The sequence shown here is derived from an EMBL/GenBank/DDBJ whole genome shotgun (WGS) entry which is preliminary data.</text>
</comment>
<accession>A0ABT8L4V3</accession>
<protein>
    <submittedName>
        <fullName evidence="1">PorP/SprF family type IX secretion system membrane protein</fullName>
    </submittedName>
</protein>
<keyword evidence="2" id="KW-1185">Reference proteome</keyword>
<dbReference type="EMBL" id="JAUJEB010000001">
    <property type="protein sequence ID" value="MDN5212782.1"/>
    <property type="molecule type" value="Genomic_DNA"/>
</dbReference>
<dbReference type="InterPro" id="IPR019861">
    <property type="entry name" value="PorP/SprF_Bacteroidetes"/>
</dbReference>
<proteinExistence type="predicted"/>
<dbReference type="NCBIfam" id="TIGR03519">
    <property type="entry name" value="T9SS_PorP_fam"/>
    <property type="match status" value="1"/>
</dbReference>
<reference evidence="1" key="1">
    <citation type="submission" date="2023-06" db="EMBL/GenBank/DDBJ databases">
        <title>Genomic of Agaribacillus aureum.</title>
        <authorList>
            <person name="Wang G."/>
        </authorList>
    </citation>
    <scope>NUCLEOTIDE SEQUENCE</scope>
    <source>
        <strain evidence="1">BMA12</strain>
    </source>
</reference>
<evidence type="ECO:0000313" key="1">
    <source>
        <dbReference type="EMBL" id="MDN5212782.1"/>
    </source>
</evidence>
<evidence type="ECO:0000313" key="2">
    <source>
        <dbReference type="Proteomes" id="UP001172083"/>
    </source>
</evidence>
<gene>
    <name evidence="1" type="ORF">QQ020_12025</name>
</gene>